<keyword evidence="2" id="KW-1185">Reference proteome</keyword>
<name>A0ACC2PEL0_9HYME</name>
<gene>
    <name evidence="1" type="ORF">QAD02_017541</name>
</gene>
<evidence type="ECO:0000313" key="1">
    <source>
        <dbReference type="EMBL" id="KAJ8681749.1"/>
    </source>
</evidence>
<sequence length="548" mass="64353">MPNISNFDERPVYCNGDLLEKVQLAGLYKDSKTFVDLFQKQDEEVTLAHFKDLMRDTKGSPNKEDIHHFVLENFEEVDELLNATLIDWRPNPSNLERIKDPRYKEWASNLNHIWKDLAKRMDTDVRDHPRRHSLIWVDQPFIIPGGRFKEFYYWDSYWVIEGLLLNDMHKTTKGIISNFLSMVKTYGFIPNGGRVYYLMRSHPPLLIPMIDKYYEVTKDWDFVDKNLQLLDKEFSFWMRYKTVKVTDNNGYEHTMLRYVVNSTGPRPESYREDYELAAKAKDKRQFYNNVKAGAETGWDFSARWFIDAKGNPSLDLHNIATEDIIPVDLNSFVERNARILAKYYKQKKNLAKFRYYTTVSKQLRDAIHSVLWNEEDGIWYDYDTRHRQQRRIFYPSNLAPLYTLSYNLAKSYTYGARAVQYLKANRICDFAGGIPTSLNNSSQQWDFPNAWPPLQSIVVQGLRQTNNRDAQKFAENLASTWLNSNYIAFKKSHKMYEKYDATEAGKYGGGGEYEVQDGFGWTNGVVLEFLDTFPTLSPDHADSIQRNN</sequence>
<evidence type="ECO:0000313" key="2">
    <source>
        <dbReference type="Proteomes" id="UP001239111"/>
    </source>
</evidence>
<dbReference type="Proteomes" id="UP001239111">
    <property type="component" value="Chromosome 1"/>
</dbReference>
<dbReference type="EMBL" id="CM056741">
    <property type="protein sequence ID" value="KAJ8681749.1"/>
    <property type="molecule type" value="Genomic_DNA"/>
</dbReference>
<reference evidence="1" key="1">
    <citation type="submission" date="2023-04" db="EMBL/GenBank/DDBJ databases">
        <title>A chromosome-level genome assembly of the parasitoid wasp Eretmocerus hayati.</title>
        <authorList>
            <person name="Zhong Y."/>
            <person name="Liu S."/>
            <person name="Liu Y."/>
        </authorList>
    </citation>
    <scope>NUCLEOTIDE SEQUENCE</scope>
    <source>
        <strain evidence="1">ZJU_SS_LIU_2023</strain>
    </source>
</reference>
<feature type="non-terminal residue" evidence="1">
    <location>
        <position position="548"/>
    </location>
</feature>
<proteinExistence type="predicted"/>
<comment type="caution">
    <text evidence="1">The sequence shown here is derived from an EMBL/GenBank/DDBJ whole genome shotgun (WGS) entry which is preliminary data.</text>
</comment>
<protein>
    <submittedName>
        <fullName evidence="1">Uncharacterized protein</fullName>
    </submittedName>
</protein>
<organism evidence="1 2">
    <name type="scientific">Eretmocerus hayati</name>
    <dbReference type="NCBI Taxonomy" id="131215"/>
    <lineage>
        <taxon>Eukaryota</taxon>
        <taxon>Metazoa</taxon>
        <taxon>Ecdysozoa</taxon>
        <taxon>Arthropoda</taxon>
        <taxon>Hexapoda</taxon>
        <taxon>Insecta</taxon>
        <taxon>Pterygota</taxon>
        <taxon>Neoptera</taxon>
        <taxon>Endopterygota</taxon>
        <taxon>Hymenoptera</taxon>
        <taxon>Apocrita</taxon>
        <taxon>Proctotrupomorpha</taxon>
        <taxon>Chalcidoidea</taxon>
        <taxon>Aphelinidae</taxon>
        <taxon>Aphelininae</taxon>
        <taxon>Eretmocerus</taxon>
    </lineage>
</organism>
<accession>A0ACC2PEL0</accession>